<evidence type="ECO:0000313" key="3">
    <source>
        <dbReference type="Proteomes" id="UP001310890"/>
    </source>
</evidence>
<proteinExistence type="predicted"/>
<feature type="region of interest" description="Disordered" evidence="1">
    <location>
        <begin position="1"/>
        <end position="32"/>
    </location>
</feature>
<dbReference type="EMBL" id="JAVRRL010000061">
    <property type="protein sequence ID" value="KAK5109622.1"/>
    <property type="molecule type" value="Genomic_DNA"/>
</dbReference>
<reference evidence="2" key="1">
    <citation type="submission" date="2023-08" db="EMBL/GenBank/DDBJ databases">
        <title>Black Yeasts Isolated from many extreme environments.</title>
        <authorList>
            <person name="Coleine C."/>
            <person name="Stajich J.E."/>
            <person name="Selbmann L."/>
        </authorList>
    </citation>
    <scope>NUCLEOTIDE SEQUENCE</scope>
    <source>
        <strain evidence="2">CCFEE 5401</strain>
    </source>
</reference>
<protein>
    <submittedName>
        <fullName evidence="2">Uncharacterized protein</fullName>
    </submittedName>
</protein>
<name>A0AAN7TBD2_9PEZI</name>
<organism evidence="2 3">
    <name type="scientific">Meristemomyces frigidus</name>
    <dbReference type="NCBI Taxonomy" id="1508187"/>
    <lineage>
        <taxon>Eukaryota</taxon>
        <taxon>Fungi</taxon>
        <taxon>Dikarya</taxon>
        <taxon>Ascomycota</taxon>
        <taxon>Pezizomycotina</taxon>
        <taxon>Dothideomycetes</taxon>
        <taxon>Dothideomycetidae</taxon>
        <taxon>Mycosphaerellales</taxon>
        <taxon>Teratosphaeriaceae</taxon>
        <taxon>Meristemomyces</taxon>
    </lineage>
</organism>
<gene>
    <name evidence="2" type="ORF">LTR62_006859</name>
</gene>
<sequence length="271" mass="30411">MPPPPVPFQTRTRRSGFTGPVAPPLTPPPAPKRWKCKLKDHLDLPSFDDDSFSIYFWQFPPPRDYTNLRPYHQSWKIKQDQEDAEDEIMNDSLEWADQSLFPLDYGSSRNMYHALARGYVNRAKRAFRSGMSWEQFVRDETSLTDEEAADGCELRLAILERIAERLCNEIWSQQYPGSDWVWEARRDSMAFDGLDTVAPAIADTAVTGPAAALPAPAASLPAVANGAAAHGRSDSILKLGKQRNEGGAANDELVATCGSLFEKTKRRKKKR</sequence>
<dbReference type="AlphaFoldDB" id="A0AAN7TBD2"/>
<dbReference type="Proteomes" id="UP001310890">
    <property type="component" value="Unassembled WGS sequence"/>
</dbReference>
<comment type="caution">
    <text evidence="2">The sequence shown here is derived from an EMBL/GenBank/DDBJ whole genome shotgun (WGS) entry which is preliminary data.</text>
</comment>
<feature type="compositionally biased region" description="Pro residues" evidence="1">
    <location>
        <begin position="21"/>
        <end position="31"/>
    </location>
</feature>
<evidence type="ECO:0000313" key="2">
    <source>
        <dbReference type="EMBL" id="KAK5109622.1"/>
    </source>
</evidence>
<accession>A0AAN7TBD2</accession>
<evidence type="ECO:0000256" key="1">
    <source>
        <dbReference type="SAM" id="MobiDB-lite"/>
    </source>
</evidence>